<proteinExistence type="predicted"/>
<protein>
    <submittedName>
        <fullName evidence="1">Uncharacterized protein</fullName>
    </submittedName>
</protein>
<accession>A0A371CJR5</accession>
<reference evidence="1 2" key="1">
    <citation type="journal article" date="2018" name="Biotechnol. Biofuels">
        <title>Integrative visual omics of the white-rot fungus Polyporus brumalis exposes the biotechnological potential of its oxidative enzymes for delignifying raw plant biomass.</title>
        <authorList>
            <person name="Miyauchi S."/>
            <person name="Rancon A."/>
            <person name="Drula E."/>
            <person name="Hage H."/>
            <person name="Chaduli D."/>
            <person name="Favel A."/>
            <person name="Grisel S."/>
            <person name="Henrissat B."/>
            <person name="Herpoel-Gimbert I."/>
            <person name="Ruiz-Duenas F.J."/>
            <person name="Chevret D."/>
            <person name="Hainaut M."/>
            <person name="Lin J."/>
            <person name="Wang M."/>
            <person name="Pangilinan J."/>
            <person name="Lipzen A."/>
            <person name="Lesage-Meessen L."/>
            <person name="Navarro D."/>
            <person name="Riley R."/>
            <person name="Grigoriev I.V."/>
            <person name="Zhou S."/>
            <person name="Raouche S."/>
            <person name="Rosso M.N."/>
        </authorList>
    </citation>
    <scope>NUCLEOTIDE SEQUENCE [LARGE SCALE GENOMIC DNA]</scope>
    <source>
        <strain evidence="1 2">BRFM 1820</strain>
    </source>
</reference>
<gene>
    <name evidence="1" type="ORF">OH76DRAFT_1412925</name>
</gene>
<evidence type="ECO:0000313" key="2">
    <source>
        <dbReference type="Proteomes" id="UP000256964"/>
    </source>
</evidence>
<sequence>MRSSRASTAHTLSILSSLSCSRRCCTYTPYTFTTKTLLGLYDESSYSPTQKPHLLPIMQSQEDRHASRGQVQRILLYGALSDAPPSPRCGLSPDCGGSPC</sequence>
<dbReference type="PROSITE" id="PS51257">
    <property type="entry name" value="PROKAR_LIPOPROTEIN"/>
    <property type="match status" value="1"/>
</dbReference>
<dbReference type="Proteomes" id="UP000256964">
    <property type="component" value="Unassembled WGS sequence"/>
</dbReference>
<dbReference type="AlphaFoldDB" id="A0A371CJR5"/>
<keyword evidence="2" id="KW-1185">Reference proteome</keyword>
<dbReference type="EMBL" id="KZ857550">
    <property type="protein sequence ID" value="RDX40532.1"/>
    <property type="molecule type" value="Genomic_DNA"/>
</dbReference>
<evidence type="ECO:0000313" key="1">
    <source>
        <dbReference type="EMBL" id="RDX40532.1"/>
    </source>
</evidence>
<name>A0A371CJR5_9APHY</name>
<organism evidence="1 2">
    <name type="scientific">Lentinus brumalis</name>
    <dbReference type="NCBI Taxonomy" id="2498619"/>
    <lineage>
        <taxon>Eukaryota</taxon>
        <taxon>Fungi</taxon>
        <taxon>Dikarya</taxon>
        <taxon>Basidiomycota</taxon>
        <taxon>Agaricomycotina</taxon>
        <taxon>Agaricomycetes</taxon>
        <taxon>Polyporales</taxon>
        <taxon>Polyporaceae</taxon>
        <taxon>Lentinus</taxon>
    </lineage>
</organism>